<dbReference type="SUPFAM" id="SSF50249">
    <property type="entry name" value="Nucleic acid-binding proteins"/>
    <property type="match status" value="2"/>
</dbReference>
<evidence type="ECO:0000259" key="11">
    <source>
        <dbReference type="SMART" id="SM01185"/>
    </source>
</evidence>
<dbReference type="InterPro" id="IPR015365">
    <property type="entry name" value="Elong-fact-P_C"/>
</dbReference>
<dbReference type="InterPro" id="IPR013852">
    <property type="entry name" value="Transl_elong_P/YeiP_CS"/>
</dbReference>
<dbReference type="InterPro" id="IPR001059">
    <property type="entry name" value="Transl_elong_P/YeiP_cen"/>
</dbReference>
<dbReference type="EMBL" id="PCVY01000041">
    <property type="protein sequence ID" value="PIQ86539.1"/>
    <property type="molecule type" value="Genomic_DNA"/>
</dbReference>
<evidence type="ECO:0000256" key="3">
    <source>
        <dbReference type="ARBA" id="ARBA00009479"/>
    </source>
</evidence>
<dbReference type="HAMAP" id="MF_00141">
    <property type="entry name" value="EF_P"/>
    <property type="match status" value="1"/>
</dbReference>
<dbReference type="UniPathway" id="UPA00345"/>
<dbReference type="NCBIfam" id="TIGR00038">
    <property type="entry name" value="efp"/>
    <property type="match status" value="1"/>
</dbReference>
<feature type="domain" description="Translation elongation factor P/YeiP central" evidence="11">
    <location>
        <begin position="66"/>
        <end position="120"/>
    </location>
</feature>
<dbReference type="CDD" id="cd04470">
    <property type="entry name" value="S1_EF-P_repeat_1"/>
    <property type="match status" value="1"/>
</dbReference>
<evidence type="ECO:0000259" key="10">
    <source>
        <dbReference type="SMART" id="SM00841"/>
    </source>
</evidence>
<dbReference type="PIRSF" id="PIRSF005901">
    <property type="entry name" value="EF-P"/>
    <property type="match status" value="1"/>
</dbReference>
<dbReference type="InterPro" id="IPR013185">
    <property type="entry name" value="Transl_elong_KOW-like"/>
</dbReference>
<evidence type="ECO:0000256" key="6">
    <source>
        <dbReference type="ARBA" id="ARBA00022917"/>
    </source>
</evidence>
<dbReference type="PANTHER" id="PTHR30053">
    <property type="entry name" value="ELONGATION FACTOR P"/>
    <property type="match status" value="1"/>
</dbReference>
<comment type="caution">
    <text evidence="12">The sequence shown here is derived from an EMBL/GenBank/DDBJ whole genome shotgun (WGS) entry which is preliminary data.</text>
</comment>
<dbReference type="Gene3D" id="2.40.50.140">
    <property type="entry name" value="Nucleic acid-binding proteins"/>
    <property type="match status" value="2"/>
</dbReference>
<evidence type="ECO:0000256" key="1">
    <source>
        <dbReference type="ARBA" id="ARBA00004496"/>
    </source>
</evidence>
<dbReference type="NCBIfam" id="NF001810">
    <property type="entry name" value="PRK00529.1"/>
    <property type="match status" value="1"/>
</dbReference>
<sequence length="184" mass="20907">MQANSLRRGMAILKNGQILLITDFTHRTPGNKRAFVQVTVKNISTGQITQDRYSATEDVELAHLDPKKTQYLYHDREGFHFMDLADYHTFQMSEEMLGDSQYYLKENMEVEIMFCDDKPIQINLPRHVILTVVDSPPGIKGDSVSSNNKPAVLETGLRINVPLFVTEGTQVKVDTKTGEYLGRE</sequence>
<evidence type="ECO:0000313" key="13">
    <source>
        <dbReference type="Proteomes" id="UP000230859"/>
    </source>
</evidence>
<dbReference type="Proteomes" id="UP000230859">
    <property type="component" value="Unassembled WGS sequence"/>
</dbReference>
<dbReference type="InterPro" id="IPR012340">
    <property type="entry name" value="NA-bd_OB-fold"/>
</dbReference>
<comment type="similarity">
    <text evidence="3 7 9">Belongs to the elongation factor P family.</text>
</comment>
<evidence type="ECO:0000256" key="9">
    <source>
        <dbReference type="RuleBase" id="RU004389"/>
    </source>
</evidence>
<dbReference type="SUPFAM" id="SSF50104">
    <property type="entry name" value="Translation proteins SH3-like domain"/>
    <property type="match status" value="1"/>
</dbReference>
<evidence type="ECO:0000256" key="8">
    <source>
        <dbReference type="NCBIfam" id="TIGR00038"/>
    </source>
</evidence>
<comment type="subcellular location">
    <subcellularLocation>
        <location evidence="1 7">Cytoplasm</location>
    </subcellularLocation>
</comment>
<proteinExistence type="inferred from homology"/>
<dbReference type="FunFam" id="2.40.50.140:FF:000004">
    <property type="entry name" value="Elongation factor P"/>
    <property type="match status" value="1"/>
</dbReference>
<accession>A0A2H0LQ27</accession>
<dbReference type="GO" id="GO:0003746">
    <property type="term" value="F:translation elongation factor activity"/>
    <property type="evidence" value="ECO:0007669"/>
    <property type="project" value="UniProtKB-UniRule"/>
</dbReference>
<dbReference type="Pfam" id="PF09285">
    <property type="entry name" value="Elong-fact-P_C"/>
    <property type="match status" value="1"/>
</dbReference>
<dbReference type="InterPro" id="IPR020599">
    <property type="entry name" value="Transl_elong_fac_P/YeiP"/>
</dbReference>
<dbReference type="Pfam" id="PF01132">
    <property type="entry name" value="EFP"/>
    <property type="match status" value="1"/>
</dbReference>
<dbReference type="InterPro" id="IPR014722">
    <property type="entry name" value="Rib_uL2_dom2"/>
</dbReference>
<keyword evidence="6 7" id="KW-0648">Protein biosynthesis</keyword>
<dbReference type="GO" id="GO:0005829">
    <property type="term" value="C:cytosol"/>
    <property type="evidence" value="ECO:0007669"/>
    <property type="project" value="UniProtKB-ARBA"/>
</dbReference>
<name>A0A2H0LQ27_9BACT</name>
<protein>
    <recommendedName>
        <fullName evidence="7 8">Elongation factor P</fullName>
        <shortName evidence="7">EF-P</shortName>
    </recommendedName>
</protein>
<evidence type="ECO:0000256" key="4">
    <source>
        <dbReference type="ARBA" id="ARBA00022490"/>
    </source>
</evidence>
<evidence type="ECO:0000313" key="12">
    <source>
        <dbReference type="EMBL" id="PIQ86539.1"/>
    </source>
</evidence>
<organism evidence="12 13">
    <name type="scientific">Candidatus Abzuiibacterium crystallinum</name>
    <dbReference type="NCBI Taxonomy" id="1974748"/>
    <lineage>
        <taxon>Bacteria</taxon>
        <taxon>Pseudomonadati</taxon>
        <taxon>Candidatus Omnitrophota</taxon>
        <taxon>Candidatus Abzuiibacterium</taxon>
    </lineage>
</organism>
<dbReference type="PANTHER" id="PTHR30053:SF12">
    <property type="entry name" value="ELONGATION FACTOR P (EF-P) FAMILY PROTEIN"/>
    <property type="match status" value="1"/>
</dbReference>
<dbReference type="InterPro" id="IPR008991">
    <property type="entry name" value="Translation_prot_SH3-like_sf"/>
</dbReference>
<dbReference type="SMART" id="SM01185">
    <property type="entry name" value="EFP"/>
    <property type="match status" value="1"/>
</dbReference>
<keyword evidence="5 7" id="KW-0251">Elongation factor</keyword>
<dbReference type="AlphaFoldDB" id="A0A2H0LQ27"/>
<dbReference type="Gene3D" id="2.30.30.30">
    <property type="match status" value="1"/>
</dbReference>
<dbReference type="FunFam" id="2.40.50.140:FF:000009">
    <property type="entry name" value="Elongation factor P"/>
    <property type="match status" value="1"/>
</dbReference>
<evidence type="ECO:0000256" key="7">
    <source>
        <dbReference type="HAMAP-Rule" id="MF_00141"/>
    </source>
</evidence>
<feature type="domain" description="Elongation factor P C-terminal" evidence="10">
    <location>
        <begin position="128"/>
        <end position="183"/>
    </location>
</feature>
<evidence type="ECO:0000256" key="2">
    <source>
        <dbReference type="ARBA" id="ARBA00004815"/>
    </source>
</evidence>
<dbReference type="CDD" id="cd05794">
    <property type="entry name" value="S1_EF-P_repeat_2"/>
    <property type="match status" value="1"/>
</dbReference>
<keyword evidence="4 7" id="KW-0963">Cytoplasm</keyword>
<dbReference type="PROSITE" id="PS01275">
    <property type="entry name" value="EFP"/>
    <property type="match status" value="1"/>
</dbReference>
<evidence type="ECO:0000256" key="5">
    <source>
        <dbReference type="ARBA" id="ARBA00022768"/>
    </source>
</evidence>
<comment type="pathway">
    <text evidence="2 7">Protein biosynthesis; polypeptide chain elongation.</text>
</comment>
<dbReference type="SMART" id="SM00841">
    <property type="entry name" value="Elong-fact-P_C"/>
    <property type="match status" value="1"/>
</dbReference>
<comment type="function">
    <text evidence="7">Involved in peptide bond synthesis. Stimulates efficient translation and peptide-bond synthesis on native or reconstituted 70S ribosomes in vitro. Probably functions indirectly by altering the affinity of the ribosome for aminoacyl-tRNA, thus increasing their reactivity as acceptors for peptidyl transferase.</text>
</comment>
<reference evidence="12 13" key="1">
    <citation type="submission" date="2017-09" db="EMBL/GenBank/DDBJ databases">
        <title>Depth-based differentiation of microbial function through sediment-hosted aquifers and enrichment of novel symbionts in the deep terrestrial subsurface.</title>
        <authorList>
            <person name="Probst A.J."/>
            <person name="Ladd B."/>
            <person name="Jarett J.K."/>
            <person name="Geller-Mcgrath D.E."/>
            <person name="Sieber C.M."/>
            <person name="Emerson J.B."/>
            <person name="Anantharaman K."/>
            <person name="Thomas B.C."/>
            <person name="Malmstrom R."/>
            <person name="Stieglmeier M."/>
            <person name="Klingl A."/>
            <person name="Woyke T."/>
            <person name="Ryan C.M."/>
            <person name="Banfield J.F."/>
        </authorList>
    </citation>
    <scope>NUCLEOTIDE SEQUENCE [LARGE SCALE GENOMIC DNA]</scope>
    <source>
        <strain evidence="12">CG11_big_fil_rev_8_21_14_0_20_45_26</strain>
    </source>
</reference>
<dbReference type="Pfam" id="PF08207">
    <property type="entry name" value="EFP_N"/>
    <property type="match status" value="1"/>
</dbReference>
<dbReference type="InterPro" id="IPR011768">
    <property type="entry name" value="Transl_elongation_fac_P"/>
</dbReference>
<gene>
    <name evidence="7 12" type="primary">efp</name>
    <name evidence="12" type="ORF">COV74_04435</name>
</gene>
<dbReference type="GO" id="GO:0043043">
    <property type="term" value="P:peptide biosynthetic process"/>
    <property type="evidence" value="ECO:0007669"/>
    <property type="project" value="InterPro"/>
</dbReference>